<sequence length="133" mass="15256">MSWTKFFYIIIGIYTFYYLIIIVIDSLKNKDINDPSSQMDELTFQEDIEPENIKPEITAAPTTIEKLAELENVEEIGPAPAKVVWERQDEDTEEITLVSHNTNTSTGGTTQMSELIRLAQNNTINYKNSLVFY</sequence>
<reference evidence="2 3" key="1">
    <citation type="submission" date="2019-12" db="EMBL/GenBank/DDBJ databases">
        <title>Mucilaginibacter sp. HMF7410 genome sequencing and assembly.</title>
        <authorList>
            <person name="Kang H."/>
            <person name="Cha I."/>
            <person name="Kim H."/>
            <person name="Joh K."/>
        </authorList>
    </citation>
    <scope>NUCLEOTIDE SEQUENCE [LARGE SCALE GENOMIC DNA]</scope>
    <source>
        <strain evidence="2 3">HMF7410</strain>
    </source>
</reference>
<gene>
    <name evidence="2" type="ORF">GO621_16005</name>
</gene>
<keyword evidence="1" id="KW-0812">Transmembrane</keyword>
<evidence type="ECO:0000313" key="2">
    <source>
        <dbReference type="EMBL" id="MVN23031.1"/>
    </source>
</evidence>
<protein>
    <submittedName>
        <fullName evidence="2">Uncharacterized protein</fullName>
    </submittedName>
</protein>
<comment type="caution">
    <text evidence="2">The sequence shown here is derived from an EMBL/GenBank/DDBJ whole genome shotgun (WGS) entry which is preliminary data.</text>
</comment>
<keyword evidence="1" id="KW-1133">Transmembrane helix</keyword>
<dbReference type="AlphaFoldDB" id="A0A7K1T0D1"/>
<feature type="transmembrane region" description="Helical" evidence="1">
    <location>
        <begin position="6"/>
        <end position="24"/>
    </location>
</feature>
<dbReference type="RefSeq" id="WP_157568863.1">
    <property type="nucleotide sequence ID" value="NZ_WPIK01000016.1"/>
</dbReference>
<evidence type="ECO:0000313" key="3">
    <source>
        <dbReference type="Proteomes" id="UP000462014"/>
    </source>
</evidence>
<keyword evidence="1" id="KW-0472">Membrane</keyword>
<keyword evidence="3" id="KW-1185">Reference proteome</keyword>
<proteinExistence type="predicted"/>
<accession>A0A7K1T0D1</accession>
<dbReference type="Proteomes" id="UP000462014">
    <property type="component" value="Unassembled WGS sequence"/>
</dbReference>
<name>A0A7K1T0D1_9SPHI</name>
<organism evidence="2 3">
    <name type="scientific">Mucilaginibacter arboris</name>
    <dbReference type="NCBI Taxonomy" id="2682090"/>
    <lineage>
        <taxon>Bacteria</taxon>
        <taxon>Pseudomonadati</taxon>
        <taxon>Bacteroidota</taxon>
        <taxon>Sphingobacteriia</taxon>
        <taxon>Sphingobacteriales</taxon>
        <taxon>Sphingobacteriaceae</taxon>
        <taxon>Mucilaginibacter</taxon>
    </lineage>
</organism>
<dbReference type="EMBL" id="WPIK01000016">
    <property type="protein sequence ID" value="MVN23031.1"/>
    <property type="molecule type" value="Genomic_DNA"/>
</dbReference>
<evidence type="ECO:0000256" key="1">
    <source>
        <dbReference type="SAM" id="Phobius"/>
    </source>
</evidence>